<dbReference type="EMBL" id="CP136892">
    <property type="protein sequence ID" value="WOL01808.1"/>
    <property type="molecule type" value="Genomic_DNA"/>
</dbReference>
<organism evidence="2 3">
    <name type="scientific">Canna indica</name>
    <name type="common">Indian-shot</name>
    <dbReference type="NCBI Taxonomy" id="4628"/>
    <lineage>
        <taxon>Eukaryota</taxon>
        <taxon>Viridiplantae</taxon>
        <taxon>Streptophyta</taxon>
        <taxon>Embryophyta</taxon>
        <taxon>Tracheophyta</taxon>
        <taxon>Spermatophyta</taxon>
        <taxon>Magnoliopsida</taxon>
        <taxon>Liliopsida</taxon>
        <taxon>Zingiberales</taxon>
        <taxon>Cannaceae</taxon>
        <taxon>Canna</taxon>
    </lineage>
</organism>
<reference evidence="2 3" key="1">
    <citation type="submission" date="2023-10" db="EMBL/GenBank/DDBJ databases">
        <title>Chromosome-scale genome assembly provides insights into flower coloration mechanisms of Canna indica.</title>
        <authorList>
            <person name="Li C."/>
        </authorList>
    </citation>
    <scope>NUCLEOTIDE SEQUENCE [LARGE SCALE GENOMIC DNA]</scope>
    <source>
        <tissue evidence="2">Flower</tissue>
    </source>
</reference>
<gene>
    <name evidence="2" type="ORF">Cni_G10525</name>
</gene>
<evidence type="ECO:0000313" key="2">
    <source>
        <dbReference type="EMBL" id="WOL01808.1"/>
    </source>
</evidence>
<keyword evidence="3" id="KW-1185">Reference proteome</keyword>
<feature type="region of interest" description="Disordered" evidence="1">
    <location>
        <begin position="32"/>
        <end position="59"/>
    </location>
</feature>
<dbReference type="Proteomes" id="UP001327560">
    <property type="component" value="Chromosome 3"/>
</dbReference>
<protein>
    <submittedName>
        <fullName evidence="2">Uncharacterized protein</fullName>
    </submittedName>
</protein>
<proteinExistence type="predicted"/>
<name>A0AAQ3K6T4_9LILI</name>
<evidence type="ECO:0000313" key="3">
    <source>
        <dbReference type="Proteomes" id="UP001327560"/>
    </source>
</evidence>
<evidence type="ECO:0000256" key="1">
    <source>
        <dbReference type="SAM" id="MobiDB-lite"/>
    </source>
</evidence>
<accession>A0AAQ3K6T4</accession>
<dbReference type="AlphaFoldDB" id="A0AAQ3K6T4"/>
<sequence>MLWSLLPLEEPIELRSPESSWLLLNTPTSERRNRNVLDLPNTASQEGKQKEKRSPRRSAPLLHTKLKGFVGPYRLRTAPLSPPHPLPVADSMPARPSAAAAAAHLDFLPIKVVLFFAKRGGVICLLPRQPLDPTFRSRNRMT</sequence>